<organism evidence="1 2">
    <name type="scientific">Shewanella vaxholmensis</name>
    <dbReference type="NCBI Taxonomy" id="3063535"/>
    <lineage>
        <taxon>Bacteria</taxon>
        <taxon>Pseudomonadati</taxon>
        <taxon>Pseudomonadota</taxon>
        <taxon>Gammaproteobacteria</taxon>
        <taxon>Alteromonadales</taxon>
        <taxon>Shewanellaceae</taxon>
        <taxon>Shewanella</taxon>
    </lineage>
</organism>
<protein>
    <submittedName>
        <fullName evidence="1">Uncharacterized protein</fullName>
    </submittedName>
</protein>
<accession>A0ABU9UXL5</accession>
<dbReference type="EMBL" id="JBCHKU010000030">
    <property type="protein sequence ID" value="MEM6250493.1"/>
    <property type="molecule type" value="Genomic_DNA"/>
</dbReference>
<sequence length="110" mass="12905">MHNNILIPDYSLPPSGYKPLYLYDEMDLSNYLVSQQISPEFLSDVIAQLIQKKGILTRNYVFFLQEQTRQSICPTAPYGYFDDQHNFISYVCTFSVGSPQTHDREPEWTW</sequence>
<keyword evidence="2" id="KW-1185">Reference proteome</keyword>
<comment type="caution">
    <text evidence="1">The sequence shown here is derived from an EMBL/GenBank/DDBJ whole genome shotgun (WGS) entry which is preliminary data.</text>
</comment>
<name>A0ABU9UXL5_9GAMM</name>
<dbReference type="RefSeq" id="WP_311906769.1">
    <property type="nucleotide sequence ID" value="NZ_JAUOEV010000027.1"/>
</dbReference>
<dbReference type="Proteomes" id="UP001489333">
    <property type="component" value="Unassembled WGS sequence"/>
</dbReference>
<proteinExistence type="predicted"/>
<evidence type="ECO:0000313" key="2">
    <source>
        <dbReference type="Proteomes" id="UP001489333"/>
    </source>
</evidence>
<reference evidence="1 2" key="1">
    <citation type="submission" date="2024-04" db="EMBL/GenBank/DDBJ databases">
        <title>Novel Shewanella species isolated from Baltic Sea sediments.</title>
        <authorList>
            <person name="Martin-Rodriguez A.J."/>
            <person name="Fernandez-Juarez V."/>
            <person name="Valeriano V.D."/>
            <person name="Mihindukulasooriya I."/>
            <person name="Ceresnova L."/>
            <person name="Joffre E."/>
            <person name="Jensie-Markopoulos S."/>
            <person name="Moore E.R.B."/>
            <person name="Sjoling A."/>
        </authorList>
    </citation>
    <scope>NUCLEOTIDE SEQUENCE [LARGE SCALE GENOMIC DNA]</scope>
    <source>
        <strain evidence="1 2">VAX-SP0-0CM-1</strain>
    </source>
</reference>
<evidence type="ECO:0000313" key="1">
    <source>
        <dbReference type="EMBL" id="MEM6250493.1"/>
    </source>
</evidence>
<gene>
    <name evidence="1" type="ORF">AAGS29_17980</name>
</gene>